<dbReference type="InterPro" id="IPR003018">
    <property type="entry name" value="GAF"/>
</dbReference>
<dbReference type="Gene3D" id="1.10.3210.10">
    <property type="entry name" value="Hypothetical protein af1432"/>
    <property type="match status" value="1"/>
</dbReference>
<evidence type="ECO:0000259" key="2">
    <source>
        <dbReference type="PROSITE" id="PS51832"/>
    </source>
</evidence>
<dbReference type="SUPFAM" id="SSF109604">
    <property type="entry name" value="HD-domain/PDEase-like"/>
    <property type="match status" value="1"/>
</dbReference>
<sequence>MFHLWEKFINNEELNTSIVREPIYESWVRCKICRIDPFSITGPKLSPGDLNLLLRDNAGLLQVATPMMEDLYQFIKGSRFVIILADREGYILKTLANSAIKGYLTRCNVIPGAYFSERYMGTNAIGTALYIDTPIQVRGEEHYLKIFHSWTGSAAPIHSPEGDIIGCLCIAGPADETHIHNLGMIVSTVNSIEKQFLIKNTIKELQELNSGLLDTLALVLDLKDNYTANHSFNVMNYSNQLAEKLNLSPEQKKELRYAALLHDIGKIGIPDSILNKPSRLTDSEYEFIKQHPVTGAKLLKKARFSPAIIAAVRHHHEYFDGRGYPDQITYKDIPLYARIITIADSFDAMTTYRVYRPPMTKEEAKEEIWLCRRKQFDPELAEIFLTCV</sequence>
<dbReference type="RefSeq" id="WP_127015968.1">
    <property type="nucleotide sequence ID" value="NZ_CP016379.1"/>
</dbReference>
<dbReference type="InterPro" id="IPR037522">
    <property type="entry name" value="HD_GYP_dom"/>
</dbReference>
<dbReference type="Proteomes" id="UP000267250">
    <property type="component" value="Chromosome"/>
</dbReference>
<keyword evidence="4" id="KW-1185">Reference proteome</keyword>
<dbReference type="InterPro" id="IPR006675">
    <property type="entry name" value="HDIG_dom"/>
</dbReference>
<proteinExistence type="predicted"/>
<feature type="domain" description="HD-GYP" evidence="2">
    <location>
        <begin position="205"/>
        <end position="388"/>
    </location>
</feature>
<dbReference type="PANTHER" id="PTHR43155">
    <property type="entry name" value="CYCLIC DI-GMP PHOSPHODIESTERASE PA4108-RELATED"/>
    <property type="match status" value="1"/>
</dbReference>
<organism evidence="3 4">
    <name type="scientific">Anoxybacter fermentans</name>
    <dbReference type="NCBI Taxonomy" id="1323375"/>
    <lineage>
        <taxon>Bacteria</taxon>
        <taxon>Bacillati</taxon>
        <taxon>Bacillota</taxon>
        <taxon>Clostridia</taxon>
        <taxon>Halanaerobiales</taxon>
        <taxon>Anoxybacter</taxon>
    </lineage>
</organism>
<dbReference type="InterPro" id="IPR029016">
    <property type="entry name" value="GAF-like_dom_sf"/>
</dbReference>
<dbReference type="Pfam" id="PF13487">
    <property type="entry name" value="HD_5"/>
    <property type="match status" value="1"/>
</dbReference>
<name>A0A3Q9HPJ6_9FIRM</name>
<evidence type="ECO:0000313" key="3">
    <source>
        <dbReference type="EMBL" id="AZR72639.1"/>
    </source>
</evidence>
<reference evidence="3 4" key="1">
    <citation type="submission" date="2016-07" db="EMBL/GenBank/DDBJ databases">
        <title>Genome and transcriptome analysis of iron-reducing fermentative bacteria Anoxybacter fermentans.</title>
        <authorList>
            <person name="Zeng X."/>
            <person name="Shao Z."/>
        </authorList>
    </citation>
    <scope>NUCLEOTIDE SEQUENCE [LARGE SCALE GENOMIC DNA]</scope>
    <source>
        <strain evidence="3 4">DY22613</strain>
    </source>
</reference>
<accession>A0A3Q9HPJ6</accession>
<gene>
    <name evidence="3" type="ORF">BBF96_04085</name>
</gene>
<dbReference type="KEGG" id="aft:BBF96_04085"/>
<dbReference type="SMART" id="SM00471">
    <property type="entry name" value="HDc"/>
    <property type="match status" value="1"/>
</dbReference>
<dbReference type="InterPro" id="IPR006674">
    <property type="entry name" value="HD_domain"/>
</dbReference>
<dbReference type="PROSITE" id="PS51832">
    <property type="entry name" value="HD_GYP"/>
    <property type="match status" value="1"/>
</dbReference>
<feature type="domain" description="HD" evidence="1">
    <location>
        <begin position="227"/>
        <end position="349"/>
    </location>
</feature>
<protein>
    <submittedName>
        <fullName evidence="3">Uncharacterized protein</fullName>
    </submittedName>
</protein>
<dbReference type="EMBL" id="CP016379">
    <property type="protein sequence ID" value="AZR72639.1"/>
    <property type="molecule type" value="Genomic_DNA"/>
</dbReference>
<dbReference type="AlphaFoldDB" id="A0A3Q9HPJ6"/>
<dbReference type="PROSITE" id="PS51831">
    <property type="entry name" value="HD"/>
    <property type="match status" value="1"/>
</dbReference>
<evidence type="ECO:0000313" key="4">
    <source>
        <dbReference type="Proteomes" id="UP000267250"/>
    </source>
</evidence>
<evidence type="ECO:0000259" key="1">
    <source>
        <dbReference type="PROSITE" id="PS51831"/>
    </source>
</evidence>
<dbReference type="CDD" id="cd00077">
    <property type="entry name" value="HDc"/>
    <property type="match status" value="1"/>
</dbReference>
<dbReference type="Gene3D" id="3.30.450.40">
    <property type="match status" value="1"/>
</dbReference>
<dbReference type="PANTHER" id="PTHR43155:SF2">
    <property type="entry name" value="CYCLIC DI-GMP PHOSPHODIESTERASE PA4108"/>
    <property type="match status" value="1"/>
</dbReference>
<dbReference type="NCBIfam" id="TIGR00277">
    <property type="entry name" value="HDIG"/>
    <property type="match status" value="1"/>
</dbReference>
<dbReference type="Pfam" id="PF01590">
    <property type="entry name" value="GAF"/>
    <property type="match status" value="1"/>
</dbReference>
<dbReference type="SUPFAM" id="SSF55781">
    <property type="entry name" value="GAF domain-like"/>
    <property type="match status" value="1"/>
</dbReference>
<dbReference type="InterPro" id="IPR003607">
    <property type="entry name" value="HD/PDEase_dom"/>
</dbReference>
<dbReference type="OrthoDB" id="9804747at2"/>